<dbReference type="EMBL" id="CP029989">
    <property type="protein sequence ID" value="AXC73853.1"/>
    <property type="molecule type" value="Genomic_DNA"/>
</dbReference>
<dbReference type="AlphaFoldDB" id="A0A7U5YJ43"/>
<sequence length="159" mass="16489">MTKYVVLSGLLACVSFAAFAAPLSQPNISLQQANRITEAAITACQQKGYNVSVTVVDRSGITLAMQRMDNAGPHTVDASYKKAWTALSTRTPTGKVMENAQKNPGAQHLSDIKGFLLLAGGLPIKSGSDVIGAIGVGGAPGGNLDESCALEAIEKTKDK</sequence>
<proteinExistence type="predicted"/>
<dbReference type="InterPro" id="IPR052517">
    <property type="entry name" value="GlcG_carb_metab_protein"/>
</dbReference>
<organism evidence="2 3">
    <name type="scientific">Salmonella enterica subsp. diarizonae serovar 48:i:z</name>
    <dbReference type="NCBI Taxonomy" id="1192842"/>
    <lineage>
        <taxon>Bacteria</taxon>
        <taxon>Pseudomonadati</taxon>
        <taxon>Pseudomonadota</taxon>
        <taxon>Gammaproteobacteria</taxon>
        <taxon>Enterobacterales</taxon>
        <taxon>Enterobacteriaceae</taxon>
        <taxon>Salmonella</taxon>
    </lineage>
</organism>
<protein>
    <submittedName>
        <fullName evidence="2">Heme-binding protein</fullName>
    </submittedName>
</protein>
<dbReference type="Pfam" id="PF03928">
    <property type="entry name" value="HbpS-like"/>
    <property type="match status" value="1"/>
</dbReference>
<dbReference type="Gene3D" id="3.30.450.150">
    <property type="entry name" value="Haem-degrading domain"/>
    <property type="match status" value="1"/>
</dbReference>
<feature type="chain" id="PRO_5031026956" evidence="1">
    <location>
        <begin position="21"/>
        <end position="159"/>
    </location>
</feature>
<evidence type="ECO:0000313" key="2">
    <source>
        <dbReference type="EMBL" id="AXC73853.1"/>
    </source>
</evidence>
<feature type="signal peptide" evidence="1">
    <location>
        <begin position="1"/>
        <end position="20"/>
    </location>
</feature>
<reference evidence="2 3" key="1">
    <citation type="submission" date="2018-06" db="EMBL/GenBank/DDBJ databases">
        <title>Salmonella Enterica genomes from various sources.</title>
        <authorList>
            <person name="Nash J.H.E."/>
            <person name="Robertson J."/>
            <person name="Bessonov K."/>
        </authorList>
    </citation>
    <scope>NUCLEOTIDE SEQUENCE [LARGE SCALE GENOMIC DNA]</scope>
    <source>
        <strain evidence="2 3">SA20121591</strain>
    </source>
</reference>
<dbReference type="InterPro" id="IPR038084">
    <property type="entry name" value="PduO/GlcC-like_sf"/>
</dbReference>
<dbReference type="PANTHER" id="PTHR34309:SF10">
    <property type="entry name" value="SLR1406 PROTEIN"/>
    <property type="match status" value="1"/>
</dbReference>
<gene>
    <name evidence="2" type="ORF">DOE59_21240</name>
</gene>
<dbReference type="InterPro" id="IPR005624">
    <property type="entry name" value="PduO/GlcC-like"/>
</dbReference>
<name>A0A7U5YJ43_SALDZ</name>
<dbReference type="Proteomes" id="UP000252003">
    <property type="component" value="Chromosome"/>
</dbReference>
<evidence type="ECO:0000313" key="3">
    <source>
        <dbReference type="Proteomes" id="UP000252003"/>
    </source>
</evidence>
<dbReference type="PANTHER" id="PTHR34309">
    <property type="entry name" value="SLR1406 PROTEIN"/>
    <property type="match status" value="1"/>
</dbReference>
<accession>A0A7U5YJ43</accession>
<keyword evidence="1" id="KW-0732">Signal</keyword>
<evidence type="ECO:0000256" key="1">
    <source>
        <dbReference type="SAM" id="SignalP"/>
    </source>
</evidence>
<dbReference type="RefSeq" id="WP_154714832.1">
    <property type="nucleotide sequence ID" value="NZ_CP029989.1"/>
</dbReference>
<dbReference type="SUPFAM" id="SSF143744">
    <property type="entry name" value="GlcG-like"/>
    <property type="match status" value="1"/>
</dbReference>